<organism evidence="2">
    <name type="scientific">Mangrovimonas cancribranchiae</name>
    <dbReference type="NCBI Taxonomy" id="3080055"/>
    <lineage>
        <taxon>Bacteria</taxon>
        <taxon>Pseudomonadati</taxon>
        <taxon>Bacteroidota</taxon>
        <taxon>Flavobacteriia</taxon>
        <taxon>Flavobacteriales</taxon>
        <taxon>Flavobacteriaceae</taxon>
        <taxon>Mangrovimonas</taxon>
    </lineage>
</organism>
<evidence type="ECO:0008006" key="4">
    <source>
        <dbReference type="Google" id="ProtNLM"/>
    </source>
</evidence>
<protein>
    <recommendedName>
        <fullName evidence="4">MORN repeat variant</fullName>
    </recommendedName>
</protein>
<dbReference type="EMBL" id="CP136924">
    <property type="protein sequence ID" value="WXA02397.1"/>
    <property type="molecule type" value="Genomic_DNA"/>
</dbReference>
<dbReference type="Proteomes" id="UP001368318">
    <property type="component" value="Chromosome"/>
</dbReference>
<evidence type="ECO:0000313" key="1">
    <source>
        <dbReference type="EMBL" id="WXA02397.1"/>
    </source>
</evidence>
<name>A0AAU6P506_9FLAO</name>
<dbReference type="EMBL" id="CP136925">
    <property type="protein sequence ID" value="WXA12441.1"/>
    <property type="molecule type" value="Genomic_DNA"/>
</dbReference>
<accession>A0AAU6P506</accession>
<proteinExistence type="predicted"/>
<dbReference type="KEGG" id="mcaa:R3L15_09925"/>
<evidence type="ECO:0000313" key="2">
    <source>
        <dbReference type="EMBL" id="WXA12441.1"/>
    </source>
</evidence>
<dbReference type="AlphaFoldDB" id="A0AAU6P506"/>
<keyword evidence="3" id="KW-1185">Reference proteome</keyword>
<dbReference type="RefSeq" id="WP_338731447.1">
    <property type="nucleotide sequence ID" value="NZ_CP136924.1"/>
</dbReference>
<sequence length="141" mass="17040">MKNELNKIDSIVELTNRTEKNYSEGIAEGPIVYKSIFRKNGGWEAYYLYQQQNDNPPLRIKYNEAGYKTYQKFEFYYQNGELIFAKLNVDFYRGKRKNKPIEKKYYFKNSKLISDSKPELENYGTEYIKRTEKTVRKMIYE</sequence>
<reference evidence="2 3" key="1">
    <citation type="submission" date="2023-10" db="EMBL/GenBank/DDBJ databases">
        <title>Culture-based analysis of two novel bacteria associated with mangrove crab gills.</title>
        <authorList>
            <person name="Yang X."/>
            <person name="Garuglieri E."/>
            <person name="Van Goethem M.W."/>
            <person name="Fusi M."/>
            <person name="Marasco R."/>
            <person name="Daffonchio D.G."/>
        </authorList>
    </citation>
    <scope>NUCLEOTIDE SEQUENCE</scope>
    <source>
        <strain evidence="2">UG2-1</strain>
        <strain evidence="1">UG2-2</strain>
        <strain evidence="3">UG2_2</strain>
    </source>
</reference>
<gene>
    <name evidence="2" type="ORF">R3L15_09925</name>
    <name evidence="1" type="ORF">R3L16_11660</name>
</gene>
<evidence type="ECO:0000313" key="3">
    <source>
        <dbReference type="Proteomes" id="UP001368318"/>
    </source>
</evidence>